<dbReference type="CDD" id="cd19481">
    <property type="entry name" value="RecA-like_protease"/>
    <property type="match status" value="1"/>
</dbReference>
<dbReference type="Gene3D" id="1.10.8.60">
    <property type="match status" value="1"/>
</dbReference>
<dbReference type="InterPro" id="IPR003959">
    <property type="entry name" value="ATPase_AAA_core"/>
</dbReference>
<dbReference type="EMBL" id="PHWZ01000188">
    <property type="protein sequence ID" value="TEY59691.1"/>
    <property type="molecule type" value="Genomic_DNA"/>
</dbReference>
<dbReference type="Gene3D" id="3.40.50.300">
    <property type="entry name" value="P-loop containing nucleotide triphosphate hydrolases"/>
    <property type="match status" value="1"/>
</dbReference>
<dbReference type="Proteomes" id="UP000297299">
    <property type="component" value="Unassembled WGS sequence"/>
</dbReference>
<dbReference type="PANTHER" id="PTHR23077:SF132">
    <property type="entry name" value="ATP-DEPENDENT ZN PROTEASE"/>
    <property type="match status" value="1"/>
</dbReference>
<dbReference type="SUPFAM" id="SSF52540">
    <property type="entry name" value="P-loop containing nucleoside triphosphate hydrolases"/>
    <property type="match status" value="1"/>
</dbReference>
<name>A0A4Y8D2H3_9HELO</name>
<dbReference type="GO" id="GO:0003723">
    <property type="term" value="F:RNA binding"/>
    <property type="evidence" value="ECO:0007669"/>
    <property type="project" value="TreeGrafter"/>
</dbReference>
<gene>
    <name evidence="3" type="ORF">BOTCAL_0188g00070</name>
</gene>
<dbReference type="GO" id="GO:0016887">
    <property type="term" value="F:ATP hydrolysis activity"/>
    <property type="evidence" value="ECO:0007669"/>
    <property type="project" value="InterPro"/>
</dbReference>
<evidence type="ECO:0000313" key="4">
    <source>
        <dbReference type="Proteomes" id="UP000297299"/>
    </source>
</evidence>
<dbReference type="PANTHER" id="PTHR23077">
    <property type="entry name" value="AAA-FAMILY ATPASE"/>
    <property type="match status" value="1"/>
</dbReference>
<evidence type="ECO:0000259" key="2">
    <source>
        <dbReference type="Pfam" id="PF00004"/>
    </source>
</evidence>
<dbReference type="GO" id="GO:0005524">
    <property type="term" value="F:ATP binding"/>
    <property type="evidence" value="ECO:0007669"/>
    <property type="project" value="InterPro"/>
</dbReference>
<dbReference type="STRING" id="38488.A0A4Y8D2H3"/>
<reference evidence="3 4" key="1">
    <citation type="submission" date="2017-11" db="EMBL/GenBank/DDBJ databases">
        <title>Comparative genomics of Botrytis spp.</title>
        <authorList>
            <person name="Valero-Jimenez C.A."/>
            <person name="Tapia P."/>
            <person name="Veloso J."/>
            <person name="Silva-Moreno E."/>
            <person name="Staats M."/>
            <person name="Valdes J.H."/>
            <person name="Van Kan J.A.L."/>
        </authorList>
    </citation>
    <scope>NUCLEOTIDE SEQUENCE [LARGE SCALE GENOMIC DNA]</scope>
    <source>
        <strain evidence="3 4">MUCL2830</strain>
    </source>
</reference>
<dbReference type="GO" id="GO:1990275">
    <property type="term" value="F:preribosome binding"/>
    <property type="evidence" value="ECO:0007669"/>
    <property type="project" value="TreeGrafter"/>
</dbReference>
<dbReference type="AlphaFoldDB" id="A0A4Y8D2H3"/>
<dbReference type="GO" id="GO:0005634">
    <property type="term" value="C:nucleus"/>
    <property type="evidence" value="ECO:0007669"/>
    <property type="project" value="TreeGrafter"/>
</dbReference>
<dbReference type="GO" id="GO:0042254">
    <property type="term" value="P:ribosome biogenesis"/>
    <property type="evidence" value="ECO:0007669"/>
    <property type="project" value="TreeGrafter"/>
</dbReference>
<protein>
    <recommendedName>
        <fullName evidence="2">ATPase AAA-type core domain-containing protein</fullName>
    </recommendedName>
</protein>
<organism evidence="3 4">
    <name type="scientific">Botryotinia calthae</name>
    <dbReference type="NCBI Taxonomy" id="38488"/>
    <lineage>
        <taxon>Eukaryota</taxon>
        <taxon>Fungi</taxon>
        <taxon>Dikarya</taxon>
        <taxon>Ascomycota</taxon>
        <taxon>Pezizomycotina</taxon>
        <taxon>Leotiomycetes</taxon>
        <taxon>Helotiales</taxon>
        <taxon>Sclerotiniaceae</taxon>
        <taxon>Botryotinia</taxon>
    </lineage>
</organism>
<evidence type="ECO:0000256" key="1">
    <source>
        <dbReference type="SAM" id="MobiDB-lite"/>
    </source>
</evidence>
<proteinExistence type="predicted"/>
<sequence>MAFNSWKIQHGAQTASVPLTFIEKLKRYYPNCHVMQTNPDKCDLMGYADAGFAKTKRNDENTNWTVRNYHAPGSRLANNPKTVVEHVNFGKWDYIWENMEYVVYQAQYDHPRGFGTLKLQFIITDNSVKDIDALILAASAWTIELHEEIYVFDSQIWVKDKNLYESVQGSSWDEVILNKKMKTNLIADVEGFFDNQALYKKLTVPWKRGIILHGVPGNGKTISIKALMSNLSSRPSPIPSLYVKSFDGECHGPKWSISTIFQQARQMAPCLLIFEDLDSLVTEKTRSYFLNEVDGLESNDGILMIGSTNHLGKLDSSISKRPSRFDRKYCFRVPNEEERRAYVEFWKGELGGDGGDMVDFGEDVCLLVAKMTEGFSFAYLKELFIVTLLNIARSALGADDDGAEEEEKEKSENDTTDSTTTSTDDGVVVEKDDSMEGILRNPRPTSDTRTPQSAKQIEHRKTLSNLDIPAHLKDNVFLKALVAQAKMLVEEMDNTDELMGAEKVPSPNRMDGAMHIGMARAMAGMAM</sequence>
<feature type="region of interest" description="Disordered" evidence="1">
    <location>
        <begin position="399"/>
        <end position="455"/>
    </location>
</feature>
<feature type="compositionally biased region" description="Polar residues" evidence="1">
    <location>
        <begin position="443"/>
        <end position="455"/>
    </location>
</feature>
<dbReference type="Pfam" id="PF00004">
    <property type="entry name" value="AAA"/>
    <property type="match status" value="1"/>
</dbReference>
<dbReference type="OrthoDB" id="2115716at2759"/>
<accession>A0A4Y8D2H3</accession>
<dbReference type="InterPro" id="IPR050168">
    <property type="entry name" value="AAA_ATPase_domain"/>
</dbReference>
<feature type="compositionally biased region" description="Low complexity" evidence="1">
    <location>
        <begin position="416"/>
        <end position="425"/>
    </location>
</feature>
<comment type="caution">
    <text evidence="3">The sequence shown here is derived from an EMBL/GenBank/DDBJ whole genome shotgun (WGS) entry which is preliminary data.</text>
</comment>
<keyword evidence="4" id="KW-1185">Reference proteome</keyword>
<feature type="domain" description="ATPase AAA-type core" evidence="2">
    <location>
        <begin position="210"/>
        <end position="332"/>
    </location>
</feature>
<evidence type="ECO:0000313" key="3">
    <source>
        <dbReference type="EMBL" id="TEY59691.1"/>
    </source>
</evidence>
<dbReference type="InterPro" id="IPR027417">
    <property type="entry name" value="P-loop_NTPase"/>
</dbReference>